<comment type="caution">
    <text evidence="1">The sequence shown here is derived from an EMBL/GenBank/DDBJ whole genome shotgun (WGS) entry which is preliminary data.</text>
</comment>
<dbReference type="AlphaFoldDB" id="A0A7Z7BIC7"/>
<accession>A0A7Z7BIC7</accession>
<proteinExistence type="predicted"/>
<dbReference type="Proteomes" id="UP000198900">
    <property type="component" value="Unassembled WGS sequence"/>
</dbReference>
<sequence>MITKPPIFSTPKAEILDFLRRTPEDSIGLIWRRDTQTIYKVLHIDASWSNPVSQWRIRT</sequence>
<organism evidence="1 2">
    <name type="scientific">Paraburkholderia steynii</name>
    <dbReference type="NCBI Taxonomy" id="1245441"/>
    <lineage>
        <taxon>Bacteria</taxon>
        <taxon>Pseudomonadati</taxon>
        <taxon>Pseudomonadota</taxon>
        <taxon>Betaproteobacteria</taxon>
        <taxon>Burkholderiales</taxon>
        <taxon>Burkholderiaceae</taxon>
        <taxon>Paraburkholderia</taxon>
    </lineage>
</organism>
<reference evidence="1" key="1">
    <citation type="submission" date="2016-10" db="EMBL/GenBank/DDBJ databases">
        <authorList>
            <person name="Varghese N."/>
            <person name="Submissions S."/>
        </authorList>
    </citation>
    <scope>NUCLEOTIDE SEQUENCE [LARGE SCALE GENOMIC DNA]</scope>
    <source>
        <strain evidence="1">YR281</strain>
    </source>
</reference>
<gene>
    <name evidence="1" type="ORF">SAMN04487926_14234</name>
</gene>
<protein>
    <submittedName>
        <fullName evidence="1">Uncharacterized protein</fullName>
    </submittedName>
</protein>
<keyword evidence="2" id="KW-1185">Reference proteome</keyword>
<dbReference type="EMBL" id="FNDI01000042">
    <property type="protein sequence ID" value="SDJ30964.1"/>
    <property type="molecule type" value="Genomic_DNA"/>
</dbReference>
<name>A0A7Z7BIC7_9BURK</name>
<evidence type="ECO:0000313" key="2">
    <source>
        <dbReference type="Proteomes" id="UP000198900"/>
    </source>
</evidence>
<evidence type="ECO:0000313" key="1">
    <source>
        <dbReference type="EMBL" id="SDJ30964.1"/>
    </source>
</evidence>